<evidence type="ECO:0000256" key="1">
    <source>
        <dbReference type="ARBA" id="ARBA00007711"/>
    </source>
</evidence>
<feature type="transmembrane region" description="Helical" evidence="2">
    <location>
        <begin position="214"/>
        <end position="235"/>
    </location>
</feature>
<dbReference type="InterPro" id="IPR026624">
    <property type="entry name" value="CECR6"/>
</dbReference>
<sequence length="441" mass="50923">MSSRNYDALPTTPPSTPILISTTYNLTDTPILEIVTEESEAISSKEPLIHSQDTDLDIGRDPTHIREEAVEEVGDEFIPHHEYYEGREDLPYKQQSQSPSTALVLVDKSDPDAQALVPAPNIKYYTMAVVPGRGVRTFIDITSFIIALLLVILQFGVIDYYFISWKGDTYWYGWIGPDAVVILALFVTVILAIKYNRTQMEEVCSVDGKMKYAWVAWLIYSLVLVAKIATCFRIFHQDIPPTALQNNDKLFDDMLFKLTLSLSFVIFMFILEAHHYTPLRSPRQLYISYLATAICLDLVDNIYFLDLLWQAVKDPWVLPFWLELAILVVSCVNFVMPTFALFKLRFGRFPGYFLVSDKIWAFIYVLLVNAPVLGLRIYLYIFLEVERHGHKYDPSLFPLKNLLMIYIALRELWTRLQYWRLKRRATGSRGELTAHNPDEES</sequence>
<dbReference type="EMBL" id="LIAE01006363">
    <property type="protein sequence ID" value="PAV90704.1"/>
    <property type="molecule type" value="Genomic_DNA"/>
</dbReference>
<dbReference type="Proteomes" id="UP000218231">
    <property type="component" value="Unassembled WGS sequence"/>
</dbReference>
<feature type="transmembrane region" description="Helical" evidence="2">
    <location>
        <begin position="316"/>
        <end position="342"/>
    </location>
</feature>
<organism evidence="3 4">
    <name type="scientific">Diploscapter pachys</name>
    <dbReference type="NCBI Taxonomy" id="2018661"/>
    <lineage>
        <taxon>Eukaryota</taxon>
        <taxon>Metazoa</taxon>
        <taxon>Ecdysozoa</taxon>
        <taxon>Nematoda</taxon>
        <taxon>Chromadorea</taxon>
        <taxon>Rhabditida</taxon>
        <taxon>Rhabditina</taxon>
        <taxon>Rhabditomorpha</taxon>
        <taxon>Rhabditoidea</taxon>
        <taxon>Rhabditidae</taxon>
        <taxon>Diploscapter</taxon>
    </lineage>
</organism>
<keyword evidence="2" id="KW-0812">Transmembrane</keyword>
<name>A0A2A2LWU9_9BILA</name>
<evidence type="ECO:0000313" key="3">
    <source>
        <dbReference type="EMBL" id="PAV90704.1"/>
    </source>
</evidence>
<protein>
    <submittedName>
        <fullName evidence="3">Uncharacterized protein</fullName>
    </submittedName>
</protein>
<feature type="transmembrane region" description="Helical" evidence="2">
    <location>
        <begin position="169"/>
        <end position="193"/>
    </location>
</feature>
<keyword evidence="2" id="KW-1133">Transmembrane helix</keyword>
<accession>A0A2A2LWU9</accession>
<comment type="similarity">
    <text evidence="1">Belongs to the TMEM121 family.</text>
</comment>
<feature type="transmembrane region" description="Helical" evidence="2">
    <location>
        <begin position="395"/>
        <end position="413"/>
    </location>
</feature>
<evidence type="ECO:0000313" key="4">
    <source>
        <dbReference type="Proteomes" id="UP000218231"/>
    </source>
</evidence>
<feature type="transmembrane region" description="Helical" evidence="2">
    <location>
        <begin position="141"/>
        <end position="163"/>
    </location>
</feature>
<gene>
    <name evidence="3" type="ORF">WR25_05489</name>
</gene>
<dbReference type="PANTHER" id="PTHR47399">
    <property type="entry name" value="TRANSMEMBRANE PROTEIN 121B"/>
    <property type="match status" value="1"/>
</dbReference>
<evidence type="ECO:0000256" key="2">
    <source>
        <dbReference type="SAM" id="Phobius"/>
    </source>
</evidence>
<feature type="transmembrane region" description="Helical" evidence="2">
    <location>
        <begin position="255"/>
        <end position="273"/>
    </location>
</feature>
<dbReference type="AlphaFoldDB" id="A0A2A2LWU9"/>
<feature type="transmembrane region" description="Helical" evidence="2">
    <location>
        <begin position="285"/>
        <end position="304"/>
    </location>
</feature>
<keyword evidence="4" id="KW-1185">Reference proteome</keyword>
<comment type="caution">
    <text evidence="3">The sequence shown here is derived from an EMBL/GenBank/DDBJ whole genome shotgun (WGS) entry which is preliminary data.</text>
</comment>
<keyword evidence="2" id="KW-0472">Membrane</keyword>
<dbReference type="InterPro" id="IPR032776">
    <property type="entry name" value="CECR6/TMEM121"/>
</dbReference>
<dbReference type="OrthoDB" id="5964337at2759"/>
<reference evidence="3 4" key="1">
    <citation type="journal article" date="2017" name="Curr. Biol.">
        <title>Genome architecture and evolution of a unichromosomal asexual nematode.</title>
        <authorList>
            <person name="Fradin H."/>
            <person name="Zegar C."/>
            <person name="Gutwein M."/>
            <person name="Lucas J."/>
            <person name="Kovtun M."/>
            <person name="Corcoran D."/>
            <person name="Baugh L.R."/>
            <person name="Kiontke K."/>
            <person name="Gunsalus K."/>
            <person name="Fitch D.H."/>
            <person name="Piano F."/>
        </authorList>
    </citation>
    <scope>NUCLEOTIDE SEQUENCE [LARGE SCALE GENOMIC DNA]</scope>
    <source>
        <strain evidence="3">PF1309</strain>
    </source>
</reference>
<dbReference type="Pfam" id="PF14997">
    <property type="entry name" value="CECR6_TMEM121"/>
    <property type="match status" value="1"/>
</dbReference>
<feature type="transmembrane region" description="Helical" evidence="2">
    <location>
        <begin position="362"/>
        <end position="383"/>
    </location>
</feature>
<dbReference type="PANTHER" id="PTHR47399:SF1">
    <property type="entry name" value="TRANSMEMBRANE PROTEIN 121B"/>
    <property type="match status" value="1"/>
</dbReference>
<proteinExistence type="inferred from homology"/>